<evidence type="ECO:0000313" key="14">
    <source>
        <dbReference type="Proteomes" id="UP000285301"/>
    </source>
</evidence>
<keyword evidence="8" id="KW-0663">Pyridoxal phosphate</keyword>
<dbReference type="HAMAP" id="MF_00160">
    <property type="entry name" value="SerC_aminotrans_5"/>
    <property type="match status" value="1"/>
</dbReference>
<sequence length="371" mass="41500">MNGPKVLNFSAGPSKVPEEVLQIAQKELINYNEQGVSVMELSHRSKTFEKIIETAEKDLREILSIPDNYKVLFMQGGGTGIFAAVPLNFCPRLKECTADYVVTGSWSAKSAKEAEKYCKVNRVLPKADKYTTIPEKSEWKLDPNASYLYYCANETINGIEFHEVPEPLPNVPLVCDMSSNFLTRPVDVSKFGCIFAGAQKNVGIAGLVIAIVREDLLGKEADVCPSILSFKTMSDNKSLYNTPNCFAVYITGLCLKWIKANGGLKAMEERCITKSSLIYEIIDNSNGFFYSPIDKKHRSRVNLPFRIGGEKGDENLEKKFIEESTKQRMLQLKGHRSVGGLRASLFNAISVNETEILAQFMRKFQESNQSK</sequence>
<keyword evidence="9" id="KW-0718">Serine biosynthesis</keyword>
<evidence type="ECO:0000256" key="9">
    <source>
        <dbReference type="ARBA" id="ARBA00023299"/>
    </source>
</evidence>
<dbReference type="GO" id="GO:0005737">
    <property type="term" value="C:cytoplasm"/>
    <property type="evidence" value="ECO:0007669"/>
    <property type="project" value="TreeGrafter"/>
</dbReference>
<dbReference type="UniPathway" id="UPA00244">
    <property type="reaction ID" value="UER00311"/>
</dbReference>
<comment type="pathway">
    <text evidence="2">Amino-acid biosynthesis; L-serine biosynthesis; L-serine from 3-phospho-D-glycerate: step 2/3.</text>
</comment>
<reference evidence="13 14" key="1">
    <citation type="journal article" date="2018" name="Gigascience">
        <title>Genomes of trombidid mites reveal novel predicted allergens and laterally-transferred genes associated with secondary metabolism.</title>
        <authorList>
            <person name="Dong X."/>
            <person name="Chaisiri K."/>
            <person name="Xia D."/>
            <person name="Armstrong S.D."/>
            <person name="Fang Y."/>
            <person name="Donnelly M.J."/>
            <person name="Kadowaki T."/>
            <person name="McGarry J.W."/>
            <person name="Darby A.C."/>
            <person name="Makepeace B.L."/>
        </authorList>
    </citation>
    <scope>NUCLEOTIDE SEQUENCE [LARGE SCALE GENOMIC DNA]</scope>
    <source>
        <strain evidence="13">UoL-WK</strain>
    </source>
</reference>
<dbReference type="Pfam" id="PF00266">
    <property type="entry name" value="Aminotran_5"/>
    <property type="match status" value="1"/>
</dbReference>
<organism evidence="13 14">
    <name type="scientific">Dinothrombium tinctorium</name>
    <dbReference type="NCBI Taxonomy" id="1965070"/>
    <lineage>
        <taxon>Eukaryota</taxon>
        <taxon>Metazoa</taxon>
        <taxon>Ecdysozoa</taxon>
        <taxon>Arthropoda</taxon>
        <taxon>Chelicerata</taxon>
        <taxon>Arachnida</taxon>
        <taxon>Acari</taxon>
        <taxon>Acariformes</taxon>
        <taxon>Trombidiformes</taxon>
        <taxon>Prostigmata</taxon>
        <taxon>Anystina</taxon>
        <taxon>Parasitengona</taxon>
        <taxon>Trombidioidea</taxon>
        <taxon>Trombidiidae</taxon>
        <taxon>Dinothrombium</taxon>
    </lineage>
</organism>
<comment type="caution">
    <text evidence="13">The sequence shown here is derived from an EMBL/GenBank/DDBJ whole genome shotgun (WGS) entry which is preliminary data.</text>
</comment>
<proteinExistence type="inferred from homology"/>
<comment type="catalytic activity">
    <reaction evidence="11">
        <text>O-phospho-L-serine + 2-oxoglutarate = 3-phosphooxypyruvate + L-glutamate</text>
        <dbReference type="Rhea" id="RHEA:14329"/>
        <dbReference type="ChEBI" id="CHEBI:16810"/>
        <dbReference type="ChEBI" id="CHEBI:18110"/>
        <dbReference type="ChEBI" id="CHEBI:29985"/>
        <dbReference type="ChEBI" id="CHEBI:57524"/>
        <dbReference type="EC" id="2.6.1.52"/>
    </reaction>
</comment>
<dbReference type="EC" id="2.6.1.52" evidence="4"/>
<evidence type="ECO:0000256" key="1">
    <source>
        <dbReference type="ARBA" id="ARBA00001933"/>
    </source>
</evidence>
<dbReference type="SUPFAM" id="SSF53383">
    <property type="entry name" value="PLP-dependent transferases"/>
    <property type="match status" value="1"/>
</dbReference>
<keyword evidence="5 13" id="KW-0032">Aminotransferase</keyword>
<dbReference type="GO" id="GO:0006564">
    <property type="term" value="P:L-serine biosynthetic process"/>
    <property type="evidence" value="ECO:0007669"/>
    <property type="project" value="UniProtKB-KW"/>
</dbReference>
<dbReference type="Proteomes" id="UP000285301">
    <property type="component" value="Unassembled WGS sequence"/>
</dbReference>
<dbReference type="NCBIfam" id="TIGR01364">
    <property type="entry name" value="serC_1"/>
    <property type="match status" value="1"/>
</dbReference>
<dbReference type="PANTHER" id="PTHR43247:SF1">
    <property type="entry name" value="PHOSPHOSERINE AMINOTRANSFERASE"/>
    <property type="match status" value="1"/>
</dbReference>
<evidence type="ECO:0000256" key="4">
    <source>
        <dbReference type="ARBA" id="ARBA00013030"/>
    </source>
</evidence>
<dbReference type="NCBIfam" id="NF003764">
    <property type="entry name" value="PRK05355.1"/>
    <property type="match status" value="1"/>
</dbReference>
<dbReference type="InterPro" id="IPR015424">
    <property type="entry name" value="PyrdxlP-dep_Trfase"/>
</dbReference>
<comment type="similarity">
    <text evidence="3">Belongs to the class-V pyridoxal-phosphate-dependent aminotransferase family. SerC subfamily.</text>
</comment>
<evidence type="ECO:0000313" key="13">
    <source>
        <dbReference type="EMBL" id="RWS10894.1"/>
    </source>
</evidence>
<dbReference type="InterPro" id="IPR000192">
    <property type="entry name" value="Aminotrans_V_dom"/>
</dbReference>
<dbReference type="CDD" id="cd00611">
    <property type="entry name" value="PSAT_like"/>
    <property type="match status" value="1"/>
</dbReference>
<keyword evidence="6" id="KW-0028">Amino-acid biosynthesis</keyword>
<keyword evidence="14" id="KW-1185">Reference proteome</keyword>
<gene>
    <name evidence="13" type="ORF">B4U79_10780</name>
</gene>
<dbReference type="STRING" id="1965070.A0A443R6K1"/>
<evidence type="ECO:0000256" key="5">
    <source>
        <dbReference type="ARBA" id="ARBA00022576"/>
    </source>
</evidence>
<accession>A0A443R6K1</accession>
<evidence type="ECO:0000259" key="12">
    <source>
        <dbReference type="Pfam" id="PF00266"/>
    </source>
</evidence>
<dbReference type="GO" id="GO:0004648">
    <property type="term" value="F:O-phospho-L-serine:2-oxoglutarate aminotransferase activity"/>
    <property type="evidence" value="ECO:0007669"/>
    <property type="project" value="UniProtKB-EC"/>
</dbReference>
<name>A0A443R6K1_9ACAR</name>
<dbReference type="GO" id="GO:0030170">
    <property type="term" value="F:pyridoxal phosphate binding"/>
    <property type="evidence" value="ECO:0007669"/>
    <property type="project" value="TreeGrafter"/>
</dbReference>
<dbReference type="EMBL" id="NCKU01001928">
    <property type="protein sequence ID" value="RWS10894.1"/>
    <property type="molecule type" value="Genomic_DNA"/>
</dbReference>
<dbReference type="Gene3D" id="3.40.640.10">
    <property type="entry name" value="Type I PLP-dependent aspartate aminotransferase-like (Major domain)"/>
    <property type="match status" value="1"/>
</dbReference>
<evidence type="ECO:0000256" key="2">
    <source>
        <dbReference type="ARBA" id="ARBA00005099"/>
    </source>
</evidence>
<dbReference type="PIRSF" id="PIRSF000525">
    <property type="entry name" value="SerC"/>
    <property type="match status" value="1"/>
</dbReference>
<dbReference type="InterPro" id="IPR015422">
    <property type="entry name" value="PyrdxlP-dep_Trfase_small"/>
</dbReference>
<dbReference type="InterPro" id="IPR022278">
    <property type="entry name" value="Pser_aminoTfrase"/>
</dbReference>
<dbReference type="Gene3D" id="3.90.1150.10">
    <property type="entry name" value="Aspartate Aminotransferase, domain 1"/>
    <property type="match status" value="1"/>
</dbReference>
<evidence type="ECO:0000256" key="8">
    <source>
        <dbReference type="ARBA" id="ARBA00022898"/>
    </source>
</evidence>
<feature type="domain" description="Aminotransferase class V" evidence="12">
    <location>
        <begin position="6"/>
        <end position="354"/>
    </location>
</feature>
<keyword evidence="7 13" id="KW-0808">Transferase</keyword>
<evidence type="ECO:0000256" key="7">
    <source>
        <dbReference type="ARBA" id="ARBA00022679"/>
    </source>
</evidence>
<dbReference type="PANTHER" id="PTHR43247">
    <property type="entry name" value="PHOSPHOSERINE AMINOTRANSFERASE"/>
    <property type="match status" value="1"/>
</dbReference>
<dbReference type="AlphaFoldDB" id="A0A443R6K1"/>
<protein>
    <recommendedName>
        <fullName evidence="4">phosphoserine transaminase</fullName>
        <ecNumber evidence="4">2.6.1.52</ecNumber>
    </recommendedName>
</protein>
<dbReference type="InterPro" id="IPR015421">
    <property type="entry name" value="PyrdxlP-dep_Trfase_major"/>
</dbReference>
<dbReference type="FunFam" id="3.40.640.10:FF:000010">
    <property type="entry name" value="Phosphoserine aminotransferase"/>
    <property type="match status" value="1"/>
</dbReference>
<evidence type="ECO:0000256" key="10">
    <source>
        <dbReference type="ARBA" id="ARBA00047630"/>
    </source>
</evidence>
<comment type="cofactor">
    <cofactor evidence="1">
        <name>pyridoxal 5'-phosphate</name>
        <dbReference type="ChEBI" id="CHEBI:597326"/>
    </cofactor>
</comment>
<comment type="catalytic activity">
    <reaction evidence="10">
        <text>4-(phosphooxy)-L-threonine + 2-oxoglutarate = (R)-3-hydroxy-2-oxo-4-phosphooxybutanoate + L-glutamate</text>
        <dbReference type="Rhea" id="RHEA:16573"/>
        <dbReference type="ChEBI" id="CHEBI:16810"/>
        <dbReference type="ChEBI" id="CHEBI:29985"/>
        <dbReference type="ChEBI" id="CHEBI:58452"/>
        <dbReference type="ChEBI" id="CHEBI:58538"/>
        <dbReference type="EC" id="2.6.1.52"/>
    </reaction>
</comment>
<evidence type="ECO:0000256" key="11">
    <source>
        <dbReference type="ARBA" id="ARBA00049007"/>
    </source>
</evidence>
<evidence type="ECO:0000256" key="6">
    <source>
        <dbReference type="ARBA" id="ARBA00022605"/>
    </source>
</evidence>
<dbReference type="OrthoDB" id="1703350at2759"/>
<dbReference type="FunFam" id="3.90.1150.10:FF:000006">
    <property type="entry name" value="Phosphoserine aminotransferase"/>
    <property type="match status" value="1"/>
</dbReference>
<dbReference type="UniPathway" id="UPA00135">
    <property type="reaction ID" value="UER00197"/>
</dbReference>
<evidence type="ECO:0000256" key="3">
    <source>
        <dbReference type="ARBA" id="ARBA00006904"/>
    </source>
</evidence>